<reference evidence="6" key="1">
    <citation type="journal article" date="2014" name="Int. J. Syst. Evol. Microbiol.">
        <title>Complete genome sequence of Corynebacterium casei LMG S-19264T (=DSM 44701T), isolated from a smear-ripened cheese.</title>
        <authorList>
            <consortium name="US DOE Joint Genome Institute (JGI-PGF)"/>
            <person name="Walter F."/>
            <person name="Albersmeier A."/>
            <person name="Kalinowski J."/>
            <person name="Ruckert C."/>
        </authorList>
    </citation>
    <scope>NUCLEOTIDE SEQUENCE</scope>
    <source>
        <strain evidence="6">JCM 12289</strain>
    </source>
</reference>
<dbReference type="InterPro" id="IPR002559">
    <property type="entry name" value="Transposase_11"/>
</dbReference>
<gene>
    <name evidence="6" type="ORF">GCM10008985_31490</name>
    <name evidence="7" type="ORF">MUK72_16505</name>
</gene>
<evidence type="ECO:0000313" key="9">
    <source>
        <dbReference type="Proteomes" id="UP001500962"/>
    </source>
</evidence>
<name>A0AAV3SJJ4_HALDO</name>
<dbReference type="Proteomes" id="UP001500962">
    <property type="component" value="Unassembled WGS sequence"/>
</dbReference>
<dbReference type="GeneID" id="71763483"/>
<dbReference type="PANTHER" id="PTHR33258">
    <property type="entry name" value="TRANSPOSASE INSL FOR INSERTION SEQUENCE ELEMENT IS186A-RELATED"/>
    <property type="match status" value="1"/>
</dbReference>
<evidence type="ECO:0000259" key="5">
    <source>
        <dbReference type="Pfam" id="PF01609"/>
    </source>
</evidence>
<keyword evidence="4" id="KW-0233">DNA recombination</keyword>
<evidence type="ECO:0000313" key="7">
    <source>
        <dbReference type="EMBL" id="UOO97042.1"/>
    </source>
</evidence>
<evidence type="ECO:0000313" key="6">
    <source>
        <dbReference type="EMBL" id="GAA0472384.1"/>
    </source>
</evidence>
<evidence type="ECO:0000313" key="8">
    <source>
        <dbReference type="Proteomes" id="UP000830542"/>
    </source>
</evidence>
<dbReference type="EMBL" id="CP095007">
    <property type="protein sequence ID" value="UOO97042.1"/>
    <property type="molecule type" value="Genomic_DNA"/>
</dbReference>
<dbReference type="NCBIfam" id="NF033592">
    <property type="entry name" value="transpos_IS4_1"/>
    <property type="match status" value="1"/>
</dbReference>
<dbReference type="SUPFAM" id="SSF53098">
    <property type="entry name" value="Ribonuclease H-like"/>
    <property type="match status" value="1"/>
</dbReference>
<dbReference type="Pfam" id="PF01609">
    <property type="entry name" value="DDE_Tnp_1"/>
    <property type="match status" value="1"/>
</dbReference>
<comment type="similarity">
    <text evidence="1">Belongs to the transposase 11 family.</text>
</comment>
<evidence type="ECO:0000256" key="3">
    <source>
        <dbReference type="ARBA" id="ARBA00023125"/>
    </source>
</evidence>
<evidence type="ECO:0000256" key="1">
    <source>
        <dbReference type="ARBA" id="ARBA00010075"/>
    </source>
</evidence>
<sequence length="435" mass="50246">MTPEPSSDRIERRLTTLFPSTALEDHAEAVGVVERDGKFQVPAMVWAFVFGFAAGESRTLAAFRRAYNATADKTLSPGGFYQRLTPLFAAYLRDLVEFALDEVAVPHTVSDELDQFRDVMIADATVLRLHRFLKEQYQGRREEQAGAKLHLLHNVTDRTIEKLSITGERPHDSTEFKTGSWLKGRLLILDLAYFKFRRFARIDENGGYFVSRLKRNTKPEIVAELREWRGRAIPLEGEQIFDIADDLHRKYVDVEVEVEFRRGPYAGTRSWDTKRFRVVGVRNEDADDYHFYITNLPRKWFLPADIATMYRCRWAVELLFRELKTQYELDEFDTSNPAVVEILLYAAVLTLLVSRELLELVIEHADDDAVFPPERWAATFRSHAQRILKRLSDYLGYSPPPLLERMIADAQKIHQQRPVLQERFATAAQSTTGIS</sequence>
<keyword evidence="3" id="KW-0238">DNA-binding</keyword>
<accession>A0AAV3SJJ4</accession>
<dbReference type="PANTHER" id="PTHR33258:SF1">
    <property type="entry name" value="TRANSPOSASE INSL FOR INSERTION SEQUENCE ELEMENT IS186A-RELATED"/>
    <property type="match status" value="1"/>
</dbReference>
<evidence type="ECO:0000256" key="4">
    <source>
        <dbReference type="ARBA" id="ARBA00023172"/>
    </source>
</evidence>
<reference evidence="7" key="2">
    <citation type="submission" date="2022-04" db="EMBL/GenBank/DDBJ databases">
        <title>Sequencing and genomic assembly of Halococcus dombrowskii.</title>
        <authorList>
            <person name="Lim S.W."/>
            <person name="MacLea K.S."/>
        </authorList>
    </citation>
    <scope>NUCLEOTIDE SEQUENCE</scope>
    <source>
        <strain evidence="7">H4</strain>
        <plasmid evidence="7">unnamed2</plasmid>
    </source>
</reference>
<dbReference type="EMBL" id="BAAADN010000055">
    <property type="protein sequence ID" value="GAA0472384.1"/>
    <property type="molecule type" value="Genomic_DNA"/>
</dbReference>
<dbReference type="Proteomes" id="UP000830542">
    <property type="component" value="Plasmid unnamed2"/>
</dbReference>
<dbReference type="GO" id="GO:0003677">
    <property type="term" value="F:DNA binding"/>
    <property type="evidence" value="ECO:0007669"/>
    <property type="project" value="UniProtKB-KW"/>
</dbReference>
<dbReference type="InterPro" id="IPR012337">
    <property type="entry name" value="RNaseH-like_sf"/>
</dbReference>
<reference evidence="6" key="3">
    <citation type="submission" date="2023-12" db="EMBL/GenBank/DDBJ databases">
        <authorList>
            <person name="Sun Q."/>
            <person name="Inoue M."/>
        </authorList>
    </citation>
    <scope>NUCLEOTIDE SEQUENCE</scope>
    <source>
        <strain evidence="6">JCM 12289</strain>
    </source>
</reference>
<organism evidence="6 9">
    <name type="scientific">Halococcus dombrowskii</name>
    <dbReference type="NCBI Taxonomy" id="179637"/>
    <lineage>
        <taxon>Archaea</taxon>
        <taxon>Methanobacteriati</taxon>
        <taxon>Methanobacteriota</taxon>
        <taxon>Stenosarchaea group</taxon>
        <taxon>Halobacteria</taxon>
        <taxon>Halobacteriales</taxon>
        <taxon>Halococcaceae</taxon>
        <taxon>Halococcus</taxon>
    </lineage>
</organism>
<feature type="domain" description="Transposase IS4-like" evidence="5">
    <location>
        <begin position="115"/>
        <end position="351"/>
    </location>
</feature>
<dbReference type="AlphaFoldDB" id="A0AAV3SJJ4"/>
<keyword evidence="7" id="KW-0614">Plasmid</keyword>
<dbReference type="RefSeq" id="WP_244706317.1">
    <property type="nucleotide sequence ID" value="NZ_BAAADN010000055.1"/>
</dbReference>
<keyword evidence="8" id="KW-1185">Reference proteome</keyword>
<dbReference type="KEGG" id="hdo:MUK72_16505"/>
<protein>
    <submittedName>
        <fullName evidence="7">IS4 family transposase</fullName>
    </submittedName>
    <submittedName>
        <fullName evidence="6">IS4-like element ISH8E family transposase</fullName>
    </submittedName>
</protein>
<evidence type="ECO:0000256" key="2">
    <source>
        <dbReference type="ARBA" id="ARBA00022578"/>
    </source>
</evidence>
<proteinExistence type="inferred from homology"/>
<dbReference type="GO" id="GO:0006313">
    <property type="term" value="P:DNA transposition"/>
    <property type="evidence" value="ECO:0007669"/>
    <property type="project" value="InterPro"/>
</dbReference>
<dbReference type="InterPro" id="IPR047952">
    <property type="entry name" value="Transpos_IS4"/>
</dbReference>
<keyword evidence="2" id="KW-0815">Transposition</keyword>
<dbReference type="Gene3D" id="3.90.350.10">
    <property type="entry name" value="Transposase Inhibitor Protein From Tn5, Chain A, domain 1"/>
    <property type="match status" value="1"/>
</dbReference>
<dbReference type="GO" id="GO:0004803">
    <property type="term" value="F:transposase activity"/>
    <property type="evidence" value="ECO:0007669"/>
    <property type="project" value="InterPro"/>
</dbReference>
<geneLocation type="plasmid" evidence="7 8">
    <name>unnamed2</name>
</geneLocation>